<feature type="signal peptide" evidence="1">
    <location>
        <begin position="1"/>
        <end position="21"/>
    </location>
</feature>
<evidence type="ECO:0000313" key="3">
    <source>
        <dbReference type="EMBL" id="MBJ8337372.1"/>
    </source>
</evidence>
<organism evidence="3 4">
    <name type="scientific">Antrihabitans stalagmiti</name>
    <dbReference type="NCBI Taxonomy" id="2799499"/>
    <lineage>
        <taxon>Bacteria</taxon>
        <taxon>Bacillati</taxon>
        <taxon>Actinomycetota</taxon>
        <taxon>Actinomycetes</taxon>
        <taxon>Mycobacteriales</taxon>
        <taxon>Nocardiaceae</taxon>
        <taxon>Antrihabitans</taxon>
    </lineage>
</organism>
<dbReference type="InterPro" id="IPR039424">
    <property type="entry name" value="SBP_5"/>
</dbReference>
<proteinExistence type="predicted"/>
<name>A0A934NLJ6_9NOCA</name>
<keyword evidence="4" id="KW-1185">Reference proteome</keyword>
<comment type="caution">
    <text evidence="3">The sequence shown here is derived from an EMBL/GenBank/DDBJ whole genome shotgun (WGS) entry which is preliminary data.</text>
</comment>
<dbReference type="RefSeq" id="WP_199701000.1">
    <property type="nucleotide sequence ID" value="NZ_JAEMNV010000001.1"/>
</dbReference>
<dbReference type="Pfam" id="PF00496">
    <property type="entry name" value="SBP_bac_5"/>
    <property type="match status" value="1"/>
</dbReference>
<sequence length="569" mass="59706">MRRAYVSLIAAGALAAGTVTGCSSESQVPSIGYAVDSVITTYNGNTAEGAFSAAAQAFPRVLTGFSYTGPQGGTLMDTDYGTASVVPGEALTIQYRLDPAGVYSDGIPTSCEDMALAWAARSGKFTRTNDDGDQVPMFDAASTAGYSDIERVDCQPGSKDAKVVFRPGRGFAEWKSLFGATELLPAHVATRVAGVANIVSVLQSGDNDELGRIADFWNNGWKLTPGPLDLSLLPSSGPYRVESFSAEDGLVLVANERWWGNAPATPRIVLFGRNNDVKAKIEANAVEVLDIGAKSVGDLDLAGFDASNEPSRSSEQLMLATSGVFQSADARRAFALCVPRKKLFDELGHPDYNRTQGLGSGVLNSRTVQSDTLIYGPVAAAEGGKYSNADVPGSTAALAAAGEQNPTVRIGYTAPDERRAQTVRVIAEACKDAGITVQDVSSPQFTPLALRDGQVDALLGGTASVEGPAGSGVNTDALVSLRGGAGINYSKFDNPRYNDLVDQLLTNGAGDVQMRLSSEAEALLWSEMPSIPLFDSPRTFAFADGLASGVVNPTKAGAGWNMDRWVLKK</sequence>
<dbReference type="Gene3D" id="3.40.190.10">
    <property type="entry name" value="Periplasmic binding protein-like II"/>
    <property type="match status" value="1"/>
</dbReference>
<dbReference type="PANTHER" id="PTHR30290:SF65">
    <property type="entry name" value="MONOACYL PHOSPHATIDYLINOSITOL TETRAMANNOSIDE-BINDING PROTEIN LPQW-RELATED"/>
    <property type="match status" value="1"/>
</dbReference>
<dbReference type="Gene3D" id="3.10.105.10">
    <property type="entry name" value="Dipeptide-binding Protein, Domain 3"/>
    <property type="match status" value="1"/>
</dbReference>
<dbReference type="PROSITE" id="PS51257">
    <property type="entry name" value="PROKAR_LIPOPROTEIN"/>
    <property type="match status" value="1"/>
</dbReference>
<accession>A0A934NLJ6</accession>
<dbReference type="Gene3D" id="3.90.76.10">
    <property type="entry name" value="Dipeptide-binding Protein, Domain 1"/>
    <property type="match status" value="1"/>
</dbReference>
<evidence type="ECO:0000256" key="1">
    <source>
        <dbReference type="SAM" id="SignalP"/>
    </source>
</evidence>
<dbReference type="InterPro" id="IPR000914">
    <property type="entry name" value="SBP_5_dom"/>
</dbReference>
<dbReference type="GO" id="GO:1904680">
    <property type="term" value="F:peptide transmembrane transporter activity"/>
    <property type="evidence" value="ECO:0007669"/>
    <property type="project" value="TreeGrafter"/>
</dbReference>
<dbReference type="AlphaFoldDB" id="A0A934NLJ6"/>
<protein>
    <submittedName>
        <fullName evidence="3">Peptide-binding protein</fullName>
    </submittedName>
</protein>
<evidence type="ECO:0000313" key="4">
    <source>
        <dbReference type="Proteomes" id="UP000655868"/>
    </source>
</evidence>
<dbReference type="SUPFAM" id="SSF53850">
    <property type="entry name" value="Periplasmic binding protein-like II"/>
    <property type="match status" value="1"/>
</dbReference>
<evidence type="ECO:0000259" key="2">
    <source>
        <dbReference type="Pfam" id="PF00496"/>
    </source>
</evidence>
<gene>
    <name evidence="3" type="ORF">JGU71_00605</name>
</gene>
<dbReference type="GO" id="GO:0015833">
    <property type="term" value="P:peptide transport"/>
    <property type="evidence" value="ECO:0007669"/>
    <property type="project" value="TreeGrafter"/>
</dbReference>
<dbReference type="PANTHER" id="PTHR30290">
    <property type="entry name" value="PERIPLASMIC BINDING COMPONENT OF ABC TRANSPORTER"/>
    <property type="match status" value="1"/>
</dbReference>
<dbReference type="EMBL" id="JAEMNV010000001">
    <property type="protein sequence ID" value="MBJ8337372.1"/>
    <property type="molecule type" value="Genomic_DNA"/>
</dbReference>
<feature type="domain" description="Solute-binding protein family 5" evidence="2">
    <location>
        <begin position="233"/>
        <end position="465"/>
    </location>
</feature>
<reference evidence="3" key="1">
    <citation type="submission" date="2020-12" db="EMBL/GenBank/DDBJ databases">
        <title>Antrihabitans popcorni sp. nov. and Antrihabitans auranticaus sp. nov., isolated from a larva cave.</title>
        <authorList>
            <person name="Lee S.D."/>
            <person name="Kim I.S."/>
        </authorList>
    </citation>
    <scope>NUCLEOTIDE SEQUENCE</scope>
    <source>
        <strain evidence="3">YC3-6</strain>
    </source>
</reference>
<feature type="chain" id="PRO_5038536040" evidence="1">
    <location>
        <begin position="22"/>
        <end position="569"/>
    </location>
</feature>
<dbReference type="Proteomes" id="UP000655868">
    <property type="component" value="Unassembled WGS sequence"/>
</dbReference>
<keyword evidence="1" id="KW-0732">Signal</keyword>